<comment type="caution">
    <text evidence="2">The sequence shown here is derived from an EMBL/GenBank/DDBJ whole genome shotgun (WGS) entry which is preliminary data.</text>
</comment>
<dbReference type="PANTHER" id="PTHR30569">
    <property type="entry name" value="CYTOSINE TRANSPORTER CODB"/>
    <property type="match status" value="1"/>
</dbReference>
<gene>
    <name evidence="2" type="ORF">VP06_33010</name>
</gene>
<keyword evidence="1" id="KW-0472">Membrane</keyword>
<feature type="non-terminal residue" evidence="2">
    <location>
        <position position="177"/>
    </location>
</feature>
<feature type="transmembrane region" description="Helical" evidence="1">
    <location>
        <begin position="97"/>
        <end position="117"/>
    </location>
</feature>
<dbReference type="Gene3D" id="1.10.4160.10">
    <property type="entry name" value="Hydantoin permease"/>
    <property type="match status" value="1"/>
</dbReference>
<protein>
    <submittedName>
        <fullName evidence="2">Uncharacterized protein</fullName>
    </submittedName>
</protein>
<organism evidence="2 3">
    <name type="scientific">Methylobacterium aquaticum</name>
    <dbReference type="NCBI Taxonomy" id="270351"/>
    <lineage>
        <taxon>Bacteria</taxon>
        <taxon>Pseudomonadati</taxon>
        <taxon>Pseudomonadota</taxon>
        <taxon>Alphaproteobacteria</taxon>
        <taxon>Hyphomicrobiales</taxon>
        <taxon>Methylobacteriaceae</taxon>
        <taxon>Methylobacterium</taxon>
    </lineage>
</organism>
<evidence type="ECO:0000313" key="2">
    <source>
        <dbReference type="EMBL" id="KMO24907.1"/>
    </source>
</evidence>
<sequence length="177" mass="18502">MVVSATAAPGALKILLGSFLAVLALAHGVPPERASEPTQMYAVAFGYVTSAPGAAVALTTLFVVLSQLKINVTNAYAGSIAWSNFFSRLTHSHPGRVVWLVFNVAIALLLMELGVYKTLERTLGIYALVAAAWIGALVADLAVNKPLGLSPPGIEFKRAHLYDVNPVGTGAMALACL</sequence>
<dbReference type="GO" id="GO:0005886">
    <property type="term" value="C:plasma membrane"/>
    <property type="evidence" value="ECO:0007669"/>
    <property type="project" value="TreeGrafter"/>
</dbReference>
<dbReference type="PANTHER" id="PTHR30569:SF0">
    <property type="entry name" value="CYTOSINE PERMEASE"/>
    <property type="match status" value="1"/>
</dbReference>
<feature type="transmembrane region" description="Helical" evidence="1">
    <location>
        <begin position="44"/>
        <end position="65"/>
    </location>
</feature>
<reference evidence="2 3" key="1">
    <citation type="submission" date="2015-03" db="EMBL/GenBank/DDBJ databases">
        <title>Genome sequencing of Methylobacterium aquaticum DSM16371 type strain.</title>
        <authorList>
            <person name="Chaudhry V."/>
            <person name="Patil P.B."/>
        </authorList>
    </citation>
    <scope>NUCLEOTIDE SEQUENCE [LARGE SCALE GENOMIC DNA]</scope>
    <source>
        <strain evidence="2 3">DSM 16371</strain>
    </source>
</reference>
<evidence type="ECO:0000313" key="3">
    <source>
        <dbReference type="Proteomes" id="UP000035929"/>
    </source>
</evidence>
<dbReference type="GO" id="GO:0015209">
    <property type="term" value="F:cytosine transmembrane transporter activity"/>
    <property type="evidence" value="ECO:0007669"/>
    <property type="project" value="InterPro"/>
</dbReference>
<dbReference type="AlphaFoldDB" id="A0A0J6RUI8"/>
<name>A0A0J6RUI8_9HYPH</name>
<dbReference type="EMBL" id="LABX01000418">
    <property type="protein sequence ID" value="KMO24907.1"/>
    <property type="molecule type" value="Genomic_DNA"/>
</dbReference>
<dbReference type="InterPro" id="IPR030191">
    <property type="entry name" value="CodB"/>
</dbReference>
<feature type="transmembrane region" description="Helical" evidence="1">
    <location>
        <begin position="123"/>
        <end position="143"/>
    </location>
</feature>
<keyword evidence="1" id="KW-0812">Transmembrane</keyword>
<proteinExistence type="predicted"/>
<evidence type="ECO:0000256" key="1">
    <source>
        <dbReference type="SAM" id="Phobius"/>
    </source>
</evidence>
<dbReference type="Proteomes" id="UP000035929">
    <property type="component" value="Unassembled WGS sequence"/>
</dbReference>
<keyword evidence="1" id="KW-1133">Transmembrane helix</keyword>
<accession>A0A0J6RUI8</accession>